<dbReference type="Pfam" id="PF00072">
    <property type="entry name" value="Response_reg"/>
    <property type="match status" value="1"/>
</dbReference>
<protein>
    <submittedName>
        <fullName evidence="3">Response regulator RpfG family c-di-GMP phosphodiesterase</fullName>
    </submittedName>
</protein>
<dbReference type="AlphaFoldDB" id="A0A9X0YIT4"/>
<dbReference type="SMART" id="SM00448">
    <property type="entry name" value="REC"/>
    <property type="match status" value="1"/>
</dbReference>
<name>A0A9X0YIT4_9FLAO</name>
<evidence type="ECO:0000313" key="5">
    <source>
        <dbReference type="Proteomes" id="UP001138672"/>
    </source>
</evidence>
<comment type="caution">
    <text evidence="3">The sequence shown here is derived from an EMBL/GenBank/DDBJ whole genome shotgun (WGS) entry which is preliminary data.</text>
</comment>
<dbReference type="Gene3D" id="3.40.50.2300">
    <property type="match status" value="1"/>
</dbReference>
<dbReference type="SUPFAM" id="SSF52172">
    <property type="entry name" value="CheY-like"/>
    <property type="match status" value="1"/>
</dbReference>
<evidence type="ECO:0000256" key="1">
    <source>
        <dbReference type="PROSITE-ProRule" id="PRU00169"/>
    </source>
</evidence>
<dbReference type="PANTHER" id="PTHR44520:SF2">
    <property type="entry name" value="RESPONSE REGULATOR RCP1"/>
    <property type="match status" value="1"/>
</dbReference>
<evidence type="ECO:0000259" key="2">
    <source>
        <dbReference type="PROSITE" id="PS50110"/>
    </source>
</evidence>
<keyword evidence="6" id="KW-1185">Reference proteome</keyword>
<dbReference type="GO" id="GO:0000160">
    <property type="term" value="P:phosphorelay signal transduction system"/>
    <property type="evidence" value="ECO:0007669"/>
    <property type="project" value="InterPro"/>
</dbReference>
<sequence length="149" mass="17167">MFQEQLLLYLADDDETDRTFFQEAFDTIISDINVISFDNGVTLMDNLLNENNPLPQAIYLDLNMPLMNGIECLSDIKNEIKLQNIPIFIYSSTIDSSVIDQLQNNGANLYLVKPNSFDRLVSTLRHSLDYLESYCNKKIVLFDKFIVNN</sequence>
<dbReference type="InterPro" id="IPR052893">
    <property type="entry name" value="TCS_response_regulator"/>
</dbReference>
<dbReference type="OrthoDB" id="7631574at2"/>
<keyword evidence="1" id="KW-0597">Phosphoprotein</keyword>
<dbReference type="InterPro" id="IPR001789">
    <property type="entry name" value="Sig_transdc_resp-reg_receiver"/>
</dbReference>
<dbReference type="EMBL" id="JAUSUU010000005">
    <property type="protein sequence ID" value="MDQ0335449.1"/>
    <property type="molecule type" value="Genomic_DNA"/>
</dbReference>
<feature type="domain" description="Response regulatory" evidence="2">
    <location>
        <begin position="7"/>
        <end position="128"/>
    </location>
</feature>
<feature type="modified residue" description="4-aspartylphosphate" evidence="1">
    <location>
        <position position="61"/>
    </location>
</feature>
<dbReference type="Proteomes" id="UP001231587">
    <property type="component" value="Unassembled WGS sequence"/>
</dbReference>
<proteinExistence type="predicted"/>
<evidence type="ECO:0000313" key="4">
    <source>
        <dbReference type="EMBL" id="MDQ0335449.1"/>
    </source>
</evidence>
<dbReference type="EMBL" id="JAGGJQ010000004">
    <property type="protein sequence ID" value="MBP1839850.1"/>
    <property type="molecule type" value="Genomic_DNA"/>
</dbReference>
<dbReference type="PANTHER" id="PTHR44520">
    <property type="entry name" value="RESPONSE REGULATOR RCP1-RELATED"/>
    <property type="match status" value="1"/>
</dbReference>
<evidence type="ECO:0000313" key="6">
    <source>
        <dbReference type="Proteomes" id="UP001231587"/>
    </source>
</evidence>
<gene>
    <name evidence="3" type="ORF">J2Z56_001774</name>
    <name evidence="4" type="ORF">J2Z57_001897</name>
</gene>
<dbReference type="InterPro" id="IPR011006">
    <property type="entry name" value="CheY-like_superfamily"/>
</dbReference>
<dbReference type="PROSITE" id="PS50110">
    <property type="entry name" value="RESPONSE_REGULATORY"/>
    <property type="match status" value="1"/>
</dbReference>
<organism evidence="3 5">
    <name type="scientific">Formosa algae</name>
    <dbReference type="NCBI Taxonomy" id="225843"/>
    <lineage>
        <taxon>Bacteria</taxon>
        <taxon>Pseudomonadati</taxon>
        <taxon>Bacteroidota</taxon>
        <taxon>Flavobacteriia</taxon>
        <taxon>Flavobacteriales</taxon>
        <taxon>Flavobacteriaceae</taxon>
        <taxon>Formosa</taxon>
    </lineage>
</organism>
<dbReference type="RefSeq" id="WP_057783707.1">
    <property type="nucleotide sequence ID" value="NZ_JAGGJQ010000004.1"/>
</dbReference>
<dbReference type="Proteomes" id="UP001138672">
    <property type="component" value="Unassembled WGS sequence"/>
</dbReference>
<reference evidence="3" key="1">
    <citation type="submission" date="2021-03" db="EMBL/GenBank/DDBJ databases">
        <title>Genomic Encyclopedia of Type Strains, Phase IV (KMG-IV): sequencing the most valuable type-strain genomes for metagenomic binning, comparative biology and taxonomic classification.</title>
        <authorList>
            <person name="Goeker M."/>
        </authorList>
    </citation>
    <scope>NUCLEOTIDE SEQUENCE</scope>
    <source>
        <strain evidence="3">DSM 15523</strain>
        <strain evidence="4 6">DSM 16476</strain>
    </source>
</reference>
<accession>A0A9X0YIT4</accession>
<evidence type="ECO:0000313" key="3">
    <source>
        <dbReference type="EMBL" id="MBP1839850.1"/>
    </source>
</evidence>